<feature type="compositionally biased region" description="Low complexity" evidence="1">
    <location>
        <begin position="187"/>
        <end position="215"/>
    </location>
</feature>
<keyword evidence="2" id="KW-0812">Transmembrane</keyword>
<keyword evidence="2" id="KW-0472">Membrane</keyword>
<accession>A0AAD8Y6M0</accession>
<evidence type="ECO:0000256" key="2">
    <source>
        <dbReference type="SAM" id="Phobius"/>
    </source>
</evidence>
<feature type="region of interest" description="Disordered" evidence="1">
    <location>
        <begin position="97"/>
        <end position="120"/>
    </location>
</feature>
<dbReference type="PANTHER" id="PTHR16148:SF14">
    <property type="entry name" value="MYND-TYPE DOMAIN-CONTAINING PROTEIN"/>
    <property type="match status" value="1"/>
</dbReference>
<feature type="compositionally biased region" description="Low complexity" evidence="1">
    <location>
        <begin position="331"/>
        <end position="359"/>
    </location>
</feature>
<evidence type="ECO:0000259" key="3">
    <source>
        <dbReference type="Pfam" id="PF13373"/>
    </source>
</evidence>
<comment type="caution">
    <text evidence="4">The sequence shown here is derived from an EMBL/GenBank/DDBJ whole genome shotgun (WGS) entry which is preliminary data.</text>
</comment>
<dbReference type="Proteomes" id="UP001224775">
    <property type="component" value="Unassembled WGS sequence"/>
</dbReference>
<organism evidence="4 5">
    <name type="scientific">Skeletonema marinoi</name>
    <dbReference type="NCBI Taxonomy" id="267567"/>
    <lineage>
        <taxon>Eukaryota</taxon>
        <taxon>Sar</taxon>
        <taxon>Stramenopiles</taxon>
        <taxon>Ochrophyta</taxon>
        <taxon>Bacillariophyta</taxon>
        <taxon>Coscinodiscophyceae</taxon>
        <taxon>Thalassiosirophycidae</taxon>
        <taxon>Thalassiosirales</taxon>
        <taxon>Skeletonemataceae</taxon>
        <taxon>Skeletonema</taxon>
        <taxon>Skeletonema marinoi-dohrnii complex</taxon>
    </lineage>
</organism>
<reference evidence="4" key="1">
    <citation type="submission" date="2023-06" db="EMBL/GenBank/DDBJ databases">
        <title>Survivors Of The Sea: Transcriptome response of Skeletonema marinoi to long-term dormancy.</title>
        <authorList>
            <person name="Pinder M.I.M."/>
            <person name="Kourtchenko O."/>
            <person name="Robertson E.K."/>
            <person name="Larsson T."/>
            <person name="Maumus F."/>
            <person name="Osuna-Cruz C.M."/>
            <person name="Vancaester E."/>
            <person name="Stenow R."/>
            <person name="Vandepoele K."/>
            <person name="Ploug H."/>
            <person name="Bruchert V."/>
            <person name="Godhe A."/>
            <person name="Topel M."/>
        </authorList>
    </citation>
    <scope>NUCLEOTIDE SEQUENCE</scope>
    <source>
        <strain evidence="4">R05AC</strain>
    </source>
</reference>
<gene>
    <name evidence="4" type="ORF">QTG54_010108</name>
</gene>
<dbReference type="GO" id="GO:0005730">
    <property type="term" value="C:nucleolus"/>
    <property type="evidence" value="ECO:0007669"/>
    <property type="project" value="TreeGrafter"/>
</dbReference>
<feature type="compositionally biased region" description="Basic and acidic residues" evidence="1">
    <location>
        <begin position="276"/>
        <end position="291"/>
    </location>
</feature>
<protein>
    <recommendedName>
        <fullName evidence="3">DSC E3 ubiquitin ligase complex subunit 3 C-terminal domain-containing protein</fullName>
    </recommendedName>
</protein>
<feature type="transmembrane region" description="Helical" evidence="2">
    <location>
        <begin position="536"/>
        <end position="556"/>
    </location>
</feature>
<evidence type="ECO:0000313" key="4">
    <source>
        <dbReference type="EMBL" id="KAK1739565.1"/>
    </source>
</evidence>
<feature type="compositionally biased region" description="Low complexity" evidence="1">
    <location>
        <begin position="368"/>
        <end position="396"/>
    </location>
</feature>
<feature type="compositionally biased region" description="Low complexity" evidence="1">
    <location>
        <begin position="102"/>
        <end position="120"/>
    </location>
</feature>
<dbReference type="AlphaFoldDB" id="A0AAD8Y6M0"/>
<feature type="region of interest" description="Disordered" evidence="1">
    <location>
        <begin position="331"/>
        <end position="409"/>
    </location>
</feature>
<feature type="compositionally biased region" description="Acidic residues" evidence="1">
    <location>
        <begin position="239"/>
        <end position="258"/>
    </location>
</feature>
<keyword evidence="5" id="KW-1185">Reference proteome</keyword>
<dbReference type="Pfam" id="PF13373">
    <property type="entry name" value="Dsc3_C"/>
    <property type="match status" value="1"/>
</dbReference>
<feature type="domain" description="DSC E3 ubiquitin ligase complex subunit 3 C-terminal" evidence="3">
    <location>
        <begin position="508"/>
        <end position="580"/>
    </location>
</feature>
<keyword evidence="2" id="KW-1133">Transmembrane helix</keyword>
<dbReference type="InterPro" id="IPR025390">
    <property type="entry name" value="Dsc3_C"/>
</dbReference>
<feature type="region of interest" description="Disordered" evidence="1">
    <location>
        <begin position="171"/>
        <end position="215"/>
    </location>
</feature>
<dbReference type="EMBL" id="JATAAI010000018">
    <property type="protein sequence ID" value="KAK1739565.1"/>
    <property type="molecule type" value="Genomic_DNA"/>
</dbReference>
<evidence type="ECO:0000313" key="5">
    <source>
        <dbReference type="Proteomes" id="UP001224775"/>
    </source>
</evidence>
<name>A0AAD8Y6M0_9STRA</name>
<proteinExistence type="predicted"/>
<sequence length="589" mass="63920">MSLFTSLRRQHLSNTDEKDHDSDSDDAQQNTTRTPLLSSSSPLFTEHNSQSNESSFFSLRIKLNDGTQPNNSSDFVLEDISPGVTTVRELKGAILKKHSNSSDDGTSNNGNENNDNNSGNRYLRLIVRGRMMAPDTSTLDKFSITKNDVIHAILAKEGTRGGQQARMLRRLNKSSPNNNGVGGGDATSGSATVSGATGGRASTSSAGGNTNNNSLSNRLLRRIGIDSNGIVISLTSNSNEDEDSDESEDDESEDEGDVEMGNTTSRPPTRRRGQRERRQRERRGFDRLRSTGMTRDEVTAIRLYFARSIDRYIERRRAMIRAARQMMVGAASNNNNEGGASTSSSTSRRGSSSGESNNSLIETDEETGTSTASTTTSTTPGAAADISTTNNSSSNNNDEEILTDRRRMEDEWMSTQGPYSEFRMKLNTSNPLLLAAISGGAANVTEDAAAAMRLNAAMGINPNGSRGGLFFRRAAAAVNAAAVALEVDDEQEEEEEEEDDLMFGGTLNPNGTYVPQAGVHPLYMGPLPSAGTEKDFVWGFILGFFVGFIMLFWVWMPTVTHKQKVGIILGICFQLGMSLMLKNNVHAHI</sequence>
<feature type="region of interest" description="Disordered" evidence="1">
    <location>
        <begin position="1"/>
        <end position="49"/>
    </location>
</feature>
<dbReference type="PANTHER" id="PTHR16148">
    <property type="entry name" value="NF-KAPPA-B-REPRESSING FACTOR-RELATED"/>
    <property type="match status" value="1"/>
</dbReference>
<evidence type="ECO:0000256" key="1">
    <source>
        <dbReference type="SAM" id="MobiDB-lite"/>
    </source>
</evidence>
<feature type="region of interest" description="Disordered" evidence="1">
    <location>
        <begin position="235"/>
        <end position="291"/>
    </location>
</feature>
<dbReference type="GO" id="GO:0005654">
    <property type="term" value="C:nucleoplasm"/>
    <property type="evidence" value="ECO:0007669"/>
    <property type="project" value="TreeGrafter"/>
</dbReference>